<dbReference type="InterPro" id="IPR037522">
    <property type="entry name" value="HD_GYP_dom"/>
</dbReference>
<dbReference type="PANTHER" id="PTHR45228">
    <property type="entry name" value="CYCLIC DI-GMP PHOSPHODIESTERASE TM_0186-RELATED"/>
    <property type="match status" value="1"/>
</dbReference>
<feature type="modified residue" description="4-aspartylphosphate" evidence="1">
    <location>
        <position position="51"/>
    </location>
</feature>
<dbReference type="SMART" id="SM00471">
    <property type="entry name" value="HDc"/>
    <property type="match status" value="1"/>
</dbReference>
<dbReference type="SUPFAM" id="SSF52172">
    <property type="entry name" value="CheY-like"/>
    <property type="match status" value="1"/>
</dbReference>
<keyword evidence="5" id="KW-1185">Reference proteome</keyword>
<evidence type="ECO:0000313" key="5">
    <source>
        <dbReference type="Proteomes" id="UP000528322"/>
    </source>
</evidence>
<evidence type="ECO:0000259" key="2">
    <source>
        <dbReference type="PROSITE" id="PS50110"/>
    </source>
</evidence>
<dbReference type="CDD" id="cd17574">
    <property type="entry name" value="REC_OmpR"/>
    <property type="match status" value="1"/>
</dbReference>
<dbReference type="EMBL" id="JACHID010000020">
    <property type="protein sequence ID" value="MBB5022880.1"/>
    <property type="molecule type" value="Genomic_DNA"/>
</dbReference>
<dbReference type="InterPro" id="IPR052020">
    <property type="entry name" value="Cyclic_di-GMP/3'3'-cGAMP_PDE"/>
</dbReference>
<dbReference type="PROSITE" id="PS50110">
    <property type="entry name" value="RESPONSE_REGULATORY"/>
    <property type="match status" value="1"/>
</dbReference>
<accession>A0A7W7Y694</accession>
<dbReference type="Gene3D" id="1.10.3210.10">
    <property type="entry name" value="Hypothetical protein af1432"/>
    <property type="match status" value="1"/>
</dbReference>
<dbReference type="InterPro" id="IPR001789">
    <property type="entry name" value="Sig_transdc_resp-reg_receiver"/>
</dbReference>
<dbReference type="Gene3D" id="3.40.50.2300">
    <property type="match status" value="1"/>
</dbReference>
<organism evidence="4 5">
    <name type="scientific">Desulfurispira natronophila</name>
    <dbReference type="NCBI Taxonomy" id="682562"/>
    <lineage>
        <taxon>Bacteria</taxon>
        <taxon>Pseudomonadati</taxon>
        <taxon>Chrysiogenota</taxon>
        <taxon>Chrysiogenia</taxon>
        <taxon>Chrysiogenales</taxon>
        <taxon>Chrysiogenaceae</taxon>
        <taxon>Desulfurispira</taxon>
    </lineage>
</organism>
<dbReference type="SMART" id="SM00448">
    <property type="entry name" value="REC"/>
    <property type="match status" value="1"/>
</dbReference>
<dbReference type="Pfam" id="PF00072">
    <property type="entry name" value="Response_reg"/>
    <property type="match status" value="1"/>
</dbReference>
<dbReference type="GO" id="GO:0000160">
    <property type="term" value="P:phosphorelay signal transduction system"/>
    <property type="evidence" value="ECO:0007669"/>
    <property type="project" value="InterPro"/>
</dbReference>
<comment type="caution">
    <text evidence="4">The sequence shown here is derived from an EMBL/GenBank/DDBJ whole genome shotgun (WGS) entry which is preliminary data.</text>
</comment>
<feature type="domain" description="Response regulatory" evidence="2">
    <location>
        <begin position="2"/>
        <end position="118"/>
    </location>
</feature>
<dbReference type="Pfam" id="PF13487">
    <property type="entry name" value="HD_5"/>
    <property type="match status" value="1"/>
</dbReference>
<dbReference type="InterPro" id="IPR011006">
    <property type="entry name" value="CheY-like_superfamily"/>
</dbReference>
<evidence type="ECO:0000256" key="1">
    <source>
        <dbReference type="PROSITE-ProRule" id="PRU00169"/>
    </source>
</evidence>
<feature type="domain" description="HD-GYP" evidence="3">
    <location>
        <begin position="122"/>
        <end position="332"/>
    </location>
</feature>
<dbReference type="InterPro" id="IPR003607">
    <property type="entry name" value="HD/PDEase_dom"/>
</dbReference>
<evidence type="ECO:0000313" key="4">
    <source>
        <dbReference type="EMBL" id="MBB5022880.1"/>
    </source>
</evidence>
<evidence type="ECO:0000259" key="3">
    <source>
        <dbReference type="PROSITE" id="PS51832"/>
    </source>
</evidence>
<sequence length="333" mass="37843">MQVLIAEDDKISRKTLALYIKNMGYEPLTASDGQEALDLWKENRPRIILTDWNMPGIDGVGLCSMVRQAEMDDYTYIIMITSRNDSDDLIQGFESGVDDYLTKPVNKAELAVRLKASERIFSLQSKDTVIFAMAKLAETRDPETGLHLERIQSYCRLISEFLLKNSIYPEKVTRRFIDDIYATSPLHDIGKVGIPDHILLKPGRLDEREFEIMKTHTTIGFDTLRSTIAQNPKANFLKMSAEIAKNHHEKWDGSGYPDGLKGEEIPLAARILAVADVYDALASKRIYKDAFSHEKTRAIITDGRGSHFDPVLVDVFLDCQDYFASVLEKFREE</sequence>
<dbReference type="Proteomes" id="UP000528322">
    <property type="component" value="Unassembled WGS sequence"/>
</dbReference>
<keyword evidence="1" id="KW-0597">Phosphoprotein</keyword>
<reference evidence="4 5" key="1">
    <citation type="submission" date="2020-08" db="EMBL/GenBank/DDBJ databases">
        <title>Genomic Encyclopedia of Type Strains, Phase IV (KMG-IV): sequencing the most valuable type-strain genomes for metagenomic binning, comparative biology and taxonomic classification.</title>
        <authorList>
            <person name="Goeker M."/>
        </authorList>
    </citation>
    <scope>NUCLEOTIDE SEQUENCE [LARGE SCALE GENOMIC DNA]</scope>
    <source>
        <strain evidence="4 5">DSM 22071</strain>
    </source>
</reference>
<dbReference type="SUPFAM" id="SSF109604">
    <property type="entry name" value="HD-domain/PDEase-like"/>
    <property type="match status" value="1"/>
</dbReference>
<dbReference type="PROSITE" id="PS51832">
    <property type="entry name" value="HD_GYP"/>
    <property type="match status" value="1"/>
</dbReference>
<protein>
    <submittedName>
        <fullName evidence="4">Putative two-component system response regulator</fullName>
    </submittedName>
</protein>
<dbReference type="AlphaFoldDB" id="A0A7W7Y694"/>
<dbReference type="RefSeq" id="WP_183734180.1">
    <property type="nucleotide sequence ID" value="NZ_JACHID010000020.1"/>
</dbReference>
<dbReference type="PANTHER" id="PTHR45228:SF5">
    <property type="entry name" value="CYCLIC DI-GMP PHOSPHODIESTERASE VC_1348-RELATED"/>
    <property type="match status" value="1"/>
</dbReference>
<name>A0A7W7Y694_9BACT</name>
<gene>
    <name evidence="4" type="ORF">HNR37_002227</name>
</gene>
<dbReference type="CDD" id="cd00077">
    <property type="entry name" value="HDc"/>
    <property type="match status" value="1"/>
</dbReference>
<proteinExistence type="predicted"/>